<proteinExistence type="predicted"/>
<gene>
    <name evidence="2" type="ORF">PHAECO_LOCUS12290</name>
</gene>
<feature type="chain" id="PRO_5040122012" evidence="1">
    <location>
        <begin position="28"/>
        <end position="430"/>
    </location>
</feature>
<dbReference type="Gene3D" id="3.20.20.190">
    <property type="entry name" value="Phosphatidylinositol (PI) phosphodiesterase"/>
    <property type="match status" value="1"/>
</dbReference>
<dbReference type="PANTHER" id="PTHR13593">
    <property type="match status" value="1"/>
</dbReference>
<organism evidence="2 3">
    <name type="scientific">Phaedon cochleariae</name>
    <name type="common">Mustard beetle</name>
    <dbReference type="NCBI Taxonomy" id="80249"/>
    <lineage>
        <taxon>Eukaryota</taxon>
        <taxon>Metazoa</taxon>
        <taxon>Ecdysozoa</taxon>
        <taxon>Arthropoda</taxon>
        <taxon>Hexapoda</taxon>
        <taxon>Insecta</taxon>
        <taxon>Pterygota</taxon>
        <taxon>Neoptera</taxon>
        <taxon>Endopterygota</taxon>
        <taxon>Coleoptera</taxon>
        <taxon>Polyphaga</taxon>
        <taxon>Cucujiformia</taxon>
        <taxon>Chrysomeloidea</taxon>
        <taxon>Chrysomelidae</taxon>
        <taxon>Chrysomelinae</taxon>
        <taxon>Chrysomelini</taxon>
        <taxon>Phaedon</taxon>
    </lineage>
</organism>
<dbReference type="GO" id="GO:0006629">
    <property type="term" value="P:lipid metabolic process"/>
    <property type="evidence" value="ECO:0007669"/>
    <property type="project" value="InterPro"/>
</dbReference>
<evidence type="ECO:0000256" key="1">
    <source>
        <dbReference type="SAM" id="SignalP"/>
    </source>
</evidence>
<dbReference type="InterPro" id="IPR017946">
    <property type="entry name" value="PLC-like_Pdiesterase_TIM-brl"/>
</dbReference>
<accession>A0A9P0GR62</accession>
<name>A0A9P0GR62_PHACE</name>
<keyword evidence="1" id="KW-0732">Signal</keyword>
<evidence type="ECO:0000313" key="2">
    <source>
        <dbReference type="EMBL" id="CAH1183234.1"/>
    </source>
</evidence>
<dbReference type="PANTHER" id="PTHR13593:SF103">
    <property type="entry name" value="RE10370P"/>
    <property type="match status" value="1"/>
</dbReference>
<evidence type="ECO:0000313" key="3">
    <source>
        <dbReference type="Proteomes" id="UP001153737"/>
    </source>
</evidence>
<keyword evidence="3" id="KW-1185">Reference proteome</keyword>
<dbReference type="InterPro" id="IPR051057">
    <property type="entry name" value="PI-PLC_domain"/>
</dbReference>
<protein>
    <submittedName>
        <fullName evidence="2">Uncharacterized protein</fullName>
    </submittedName>
</protein>
<reference evidence="2" key="2">
    <citation type="submission" date="2022-10" db="EMBL/GenBank/DDBJ databases">
        <authorList>
            <consortium name="ENA_rothamsted_submissions"/>
            <consortium name="culmorum"/>
            <person name="King R."/>
        </authorList>
    </citation>
    <scope>NUCLEOTIDE SEQUENCE</scope>
</reference>
<dbReference type="CDD" id="cd08622">
    <property type="entry name" value="PI-PLCXDc_CG14945_like"/>
    <property type="match status" value="1"/>
</dbReference>
<dbReference type="OrthoDB" id="1046782at2759"/>
<dbReference type="AlphaFoldDB" id="A0A9P0GR62"/>
<dbReference type="Pfam" id="PF26146">
    <property type="entry name" value="PI-PLC_X"/>
    <property type="match status" value="1"/>
</dbReference>
<feature type="signal peptide" evidence="1">
    <location>
        <begin position="1"/>
        <end position="27"/>
    </location>
</feature>
<dbReference type="GO" id="GO:0008081">
    <property type="term" value="F:phosphoric diester hydrolase activity"/>
    <property type="evidence" value="ECO:0007669"/>
    <property type="project" value="InterPro"/>
</dbReference>
<dbReference type="Proteomes" id="UP001153737">
    <property type="component" value="Chromosome 9"/>
</dbReference>
<dbReference type="SUPFAM" id="SSF51695">
    <property type="entry name" value="PLC-like phosphodiesterases"/>
    <property type="match status" value="1"/>
</dbReference>
<sequence length="430" mass="49210">MIMTMCYGNWFCVIVSFALFCISSISSKGGSSRCGKVHLTVSSYAETFLELNWITDCQRDATVPEYIILSTKNIQDRDEDHGVLKMVKFKDYPDGFFRTKVKFGHPWLPGGWEVGENVKPDPGPHCFPYWISSVSRNGTIDSTCLAIQPTWMSDNSVSLGNLRLGSILIPGTHNSGSYSGIVSFLENYILNQDRSIWTQLVSGIRYLDFRIGYYEKEGFYLNHDLVRVTKILPLLQDIKKFLQQAPKEIVVLDFHRFPFPTNFSLSLHRKFVDLIYSELGAFAVPSVDMEIGKGPTLNDIWKKNKNLIICYADKTTVRENYFLWHPLSQYWGNTKSESVLKSFLEKSISEQDNAKSVNPFWALMAELTPQPIDLVFRTNNLRKLAAEINPRVTKWFRDEWGAKSNIVATDYFLGNDMINVAIDINTHRNV</sequence>
<dbReference type="EMBL" id="OU896715">
    <property type="protein sequence ID" value="CAH1183234.1"/>
    <property type="molecule type" value="Genomic_DNA"/>
</dbReference>
<reference evidence="2" key="1">
    <citation type="submission" date="2022-01" db="EMBL/GenBank/DDBJ databases">
        <authorList>
            <person name="King R."/>
        </authorList>
    </citation>
    <scope>NUCLEOTIDE SEQUENCE</scope>
</reference>